<evidence type="ECO:0000256" key="1">
    <source>
        <dbReference type="ARBA" id="ARBA00022723"/>
    </source>
</evidence>
<dbReference type="GO" id="GO:0061665">
    <property type="term" value="F:SUMO ligase activity"/>
    <property type="evidence" value="ECO:0007669"/>
    <property type="project" value="TreeGrafter"/>
</dbReference>
<organism evidence="6 7">
    <name type="scientific">Paramecium sonneborni</name>
    <dbReference type="NCBI Taxonomy" id="65129"/>
    <lineage>
        <taxon>Eukaryota</taxon>
        <taxon>Sar</taxon>
        <taxon>Alveolata</taxon>
        <taxon>Ciliophora</taxon>
        <taxon>Intramacronucleata</taxon>
        <taxon>Oligohymenophorea</taxon>
        <taxon>Peniculida</taxon>
        <taxon>Parameciidae</taxon>
        <taxon>Paramecium</taxon>
    </lineage>
</organism>
<evidence type="ECO:0000313" key="6">
    <source>
        <dbReference type="EMBL" id="CAD8089976.1"/>
    </source>
</evidence>
<dbReference type="Pfam" id="PF02891">
    <property type="entry name" value="zf-MIZ"/>
    <property type="match status" value="1"/>
</dbReference>
<reference evidence="6" key="1">
    <citation type="submission" date="2021-01" db="EMBL/GenBank/DDBJ databases">
        <authorList>
            <consortium name="Genoscope - CEA"/>
            <person name="William W."/>
        </authorList>
    </citation>
    <scope>NUCLEOTIDE SEQUENCE</scope>
</reference>
<comment type="caution">
    <text evidence="6">The sequence shown here is derived from an EMBL/GenBank/DDBJ whole genome shotgun (WGS) entry which is preliminary data.</text>
</comment>
<dbReference type="PANTHER" id="PTHR10782">
    <property type="entry name" value="ZINC FINGER MIZ DOMAIN-CONTAINING PROTEIN"/>
    <property type="match status" value="1"/>
</dbReference>
<dbReference type="InterPro" id="IPR004181">
    <property type="entry name" value="Znf_MIZ"/>
</dbReference>
<evidence type="ECO:0000256" key="4">
    <source>
        <dbReference type="PROSITE-ProRule" id="PRU00452"/>
    </source>
</evidence>
<dbReference type="EMBL" id="CAJJDN010000055">
    <property type="protein sequence ID" value="CAD8089976.1"/>
    <property type="molecule type" value="Genomic_DNA"/>
</dbReference>
<dbReference type="GO" id="GO:0000785">
    <property type="term" value="C:chromatin"/>
    <property type="evidence" value="ECO:0007669"/>
    <property type="project" value="TreeGrafter"/>
</dbReference>
<dbReference type="Proteomes" id="UP000692954">
    <property type="component" value="Unassembled WGS sequence"/>
</dbReference>
<dbReference type="GO" id="GO:0008270">
    <property type="term" value="F:zinc ion binding"/>
    <property type="evidence" value="ECO:0007669"/>
    <property type="project" value="UniProtKB-KW"/>
</dbReference>
<dbReference type="GO" id="GO:0016925">
    <property type="term" value="P:protein sumoylation"/>
    <property type="evidence" value="ECO:0007669"/>
    <property type="project" value="TreeGrafter"/>
</dbReference>
<dbReference type="OrthoDB" id="295538at2759"/>
<keyword evidence="7" id="KW-1185">Reference proteome</keyword>
<dbReference type="PROSITE" id="PS51044">
    <property type="entry name" value="ZF_SP_RING"/>
    <property type="match status" value="1"/>
</dbReference>
<evidence type="ECO:0000259" key="5">
    <source>
        <dbReference type="PROSITE" id="PS51044"/>
    </source>
</evidence>
<gene>
    <name evidence="6" type="ORF">PSON_ATCC_30995.1.T0550084</name>
</gene>
<keyword evidence="1" id="KW-0479">Metal-binding</keyword>
<evidence type="ECO:0000313" key="7">
    <source>
        <dbReference type="Proteomes" id="UP000692954"/>
    </source>
</evidence>
<accession>A0A8S1NHX7</accession>
<evidence type="ECO:0000256" key="2">
    <source>
        <dbReference type="ARBA" id="ARBA00022771"/>
    </source>
</evidence>
<keyword evidence="2 4" id="KW-0863">Zinc-finger</keyword>
<dbReference type="PANTHER" id="PTHR10782:SF4">
    <property type="entry name" value="TONALLI, ISOFORM E"/>
    <property type="match status" value="1"/>
</dbReference>
<dbReference type="AlphaFoldDB" id="A0A8S1NHX7"/>
<name>A0A8S1NHX7_9CILI</name>
<evidence type="ECO:0000256" key="3">
    <source>
        <dbReference type="ARBA" id="ARBA00022833"/>
    </source>
</evidence>
<protein>
    <recommendedName>
        <fullName evidence="5">SP-RING-type domain-containing protein</fullName>
    </recommendedName>
</protein>
<sequence>MFQQAEVENQLALRKLKSEIDTQIPLYIKMCIMELGLDEIEESEKIDILRLLSAPKFQSRQQFLIVIPEYLIKHLLKIRQIALLNSPDINYSNPINLKSLIYGSLLPYEDLILQKHPILQNIVKNTNFKIMELLETKKKTINVIKKREIQLLNHQIEVSIKKSAKKFEQKKNCPKCLCKYRGFKYNEELIQTSHILKCKRCKEYYHSCCIQKQFQDKKTYFLCHFCLLQFISPMEKVISILHEPEIINLEDENKEKTLQFECPTLEQQYQIQMRCLKIGEVDKLVWPESGEIYFNNQKVIQFDQKMCKKSGESYIVNQSIKFGMTNKVTILYQQSIFKQLMQLNISQKQQPLNQNQYIIVIYSVKVFNYREFLLELQNDESLSINESQNKIISYINQKGLQTLKISIIDIQSSKIIKLPGKGSICNHIQCFDLEIFVQQNQIENKWICPICQQKCFKLIIDQFQKSIIEKIIQKQLKITEIEFNREGQITEELFDNLNEKITNIEDEMQIEL</sequence>
<proteinExistence type="predicted"/>
<keyword evidence="3" id="KW-0862">Zinc</keyword>
<feature type="domain" description="SP-RING-type" evidence="5">
    <location>
        <begin position="391"/>
        <end position="481"/>
    </location>
</feature>